<keyword evidence="4" id="KW-0812">Transmembrane</keyword>
<dbReference type="InterPro" id="IPR036419">
    <property type="entry name" value="Ribosomal_S3_C_sf"/>
</dbReference>
<proteinExistence type="inferred from homology"/>
<dbReference type="EMBL" id="HG994368">
    <property type="protein sequence ID" value="CAF1866533.1"/>
    <property type="molecule type" value="Genomic_DNA"/>
</dbReference>
<keyword evidence="4" id="KW-0472">Membrane</keyword>
<sequence>MKRYSHLIRLRRSYIPVSVSFLEKPYYLTLLAFNVGYGDPAAEPRPGGARDPTGIADLRVVGVGEEKERASPNGEAAAESSDGLLGIKVNVMLDWDSIRKLGPMTPLPDVIVITLEIYVEKSANGWASLMVRATELSIPAKRKTPPLVSICAKQVERVTKVAQNHEIIKSQVVIRVYFFLFTVVICGIIMIHPAGLREKLSSDIKTFTDVMKLFMTVVLYILQIVITLEIYVIENIVWIPWLWWVQSMMVKISIKFSFMKQFKKI</sequence>
<gene>
    <name evidence="5" type="ORF">DARMORV10_C04P62770.1</name>
</gene>
<dbReference type="Gene3D" id="3.30.1140.32">
    <property type="entry name" value="Ribosomal protein S3, C-terminal domain"/>
    <property type="match status" value="1"/>
</dbReference>
<dbReference type="GO" id="GO:1990904">
    <property type="term" value="C:ribonucleoprotein complex"/>
    <property type="evidence" value="ECO:0007669"/>
    <property type="project" value="UniProtKB-KW"/>
</dbReference>
<reference evidence="5" key="1">
    <citation type="submission" date="2021-01" db="EMBL/GenBank/DDBJ databases">
        <authorList>
            <consortium name="Genoscope - CEA"/>
            <person name="William W."/>
        </authorList>
    </citation>
    <scope>NUCLEOTIDE SEQUENCE</scope>
</reference>
<organism evidence="5">
    <name type="scientific">Brassica napus</name>
    <name type="common">Rape</name>
    <dbReference type="NCBI Taxonomy" id="3708"/>
    <lineage>
        <taxon>Eukaryota</taxon>
        <taxon>Viridiplantae</taxon>
        <taxon>Streptophyta</taxon>
        <taxon>Embryophyta</taxon>
        <taxon>Tracheophyta</taxon>
        <taxon>Spermatophyta</taxon>
        <taxon>Magnoliopsida</taxon>
        <taxon>eudicotyledons</taxon>
        <taxon>Gunneridae</taxon>
        <taxon>Pentapetalae</taxon>
        <taxon>rosids</taxon>
        <taxon>malvids</taxon>
        <taxon>Brassicales</taxon>
        <taxon>Brassicaceae</taxon>
        <taxon>Brassiceae</taxon>
        <taxon>Brassica</taxon>
    </lineage>
</organism>
<evidence type="ECO:0000256" key="3">
    <source>
        <dbReference type="ARBA" id="ARBA00023274"/>
    </source>
</evidence>
<comment type="similarity">
    <text evidence="1">Belongs to the universal ribosomal protein uS3 family.</text>
</comment>
<keyword evidence="2" id="KW-0689">Ribosomal protein</keyword>
<feature type="transmembrane region" description="Helical" evidence="4">
    <location>
        <begin position="213"/>
        <end position="232"/>
    </location>
</feature>
<evidence type="ECO:0000313" key="5">
    <source>
        <dbReference type="EMBL" id="CAF1866533.1"/>
    </source>
</evidence>
<evidence type="ECO:0000256" key="1">
    <source>
        <dbReference type="ARBA" id="ARBA00010761"/>
    </source>
</evidence>
<accession>A0A816JQ81</accession>
<dbReference type="GO" id="GO:0005840">
    <property type="term" value="C:ribosome"/>
    <property type="evidence" value="ECO:0007669"/>
    <property type="project" value="UniProtKB-KW"/>
</dbReference>
<evidence type="ECO:0000256" key="2">
    <source>
        <dbReference type="ARBA" id="ARBA00022980"/>
    </source>
</evidence>
<evidence type="ECO:0000256" key="4">
    <source>
        <dbReference type="SAM" id="Phobius"/>
    </source>
</evidence>
<keyword evidence="4" id="KW-1133">Transmembrane helix</keyword>
<dbReference type="Proteomes" id="UP001295469">
    <property type="component" value="Chromosome C04"/>
</dbReference>
<dbReference type="AlphaFoldDB" id="A0A816JQ81"/>
<feature type="transmembrane region" description="Helical" evidence="4">
    <location>
        <begin position="172"/>
        <end position="192"/>
    </location>
</feature>
<protein>
    <submittedName>
        <fullName evidence="5">(rape) hypothetical protein</fullName>
    </submittedName>
</protein>
<keyword evidence="3" id="KW-0687">Ribonucleoprotein</keyword>
<name>A0A816JQ81_BRANA</name>